<dbReference type="EMBL" id="KN717156">
    <property type="protein sequence ID" value="KJH40510.1"/>
    <property type="molecule type" value="Genomic_DNA"/>
</dbReference>
<keyword evidence="1" id="KW-0732">Signal</keyword>
<reference evidence="2 3" key="1">
    <citation type="submission" date="2013-11" db="EMBL/GenBank/DDBJ databases">
        <title>Draft genome of the bovine lungworm Dictyocaulus viviparus.</title>
        <authorList>
            <person name="Mitreva M."/>
        </authorList>
    </citation>
    <scope>NUCLEOTIDE SEQUENCE [LARGE SCALE GENOMIC DNA]</scope>
    <source>
        <strain evidence="2 3">HannoverDv2000</strain>
    </source>
</reference>
<dbReference type="Proteomes" id="UP000053766">
    <property type="component" value="Unassembled WGS sequence"/>
</dbReference>
<dbReference type="OrthoDB" id="5905850at2759"/>
<name>A0A0D8X7I3_DICVI</name>
<protein>
    <submittedName>
        <fullName evidence="2">Uncharacterized protein</fullName>
    </submittedName>
</protein>
<accession>A0A0D8X7I3</accession>
<proteinExistence type="predicted"/>
<sequence length="194" mass="20955">MSSLTHLTVFKPISFSIFLLVAFAQHNKEHNLSKGDKIISFNMSDFTLPLPLIYTEDAFAPTQFPSASTSEHSAKAFARNLIARAVEDSIEHLYGKISFGGDGKNHCFVVDNTVTSTCTKSNSSSSSDTNFAPIPSKHLAINGALKISDDLRKIVADDLWPLVLNGTVRTLSSGPFGANFFGAAVVTKWGAILM</sequence>
<keyword evidence="3" id="KW-1185">Reference proteome</keyword>
<feature type="chain" id="PRO_5002335377" evidence="1">
    <location>
        <begin position="25"/>
        <end position="194"/>
    </location>
</feature>
<dbReference type="AlphaFoldDB" id="A0A0D8X7I3"/>
<gene>
    <name evidence="2" type="ORF">DICVIV_13531</name>
</gene>
<evidence type="ECO:0000256" key="1">
    <source>
        <dbReference type="SAM" id="SignalP"/>
    </source>
</evidence>
<organism evidence="2 3">
    <name type="scientific">Dictyocaulus viviparus</name>
    <name type="common">Bovine lungworm</name>
    <dbReference type="NCBI Taxonomy" id="29172"/>
    <lineage>
        <taxon>Eukaryota</taxon>
        <taxon>Metazoa</taxon>
        <taxon>Ecdysozoa</taxon>
        <taxon>Nematoda</taxon>
        <taxon>Chromadorea</taxon>
        <taxon>Rhabditida</taxon>
        <taxon>Rhabditina</taxon>
        <taxon>Rhabditomorpha</taxon>
        <taxon>Strongyloidea</taxon>
        <taxon>Metastrongylidae</taxon>
        <taxon>Dictyocaulus</taxon>
    </lineage>
</organism>
<feature type="signal peptide" evidence="1">
    <location>
        <begin position="1"/>
        <end position="24"/>
    </location>
</feature>
<evidence type="ECO:0000313" key="3">
    <source>
        <dbReference type="Proteomes" id="UP000053766"/>
    </source>
</evidence>
<reference evidence="3" key="2">
    <citation type="journal article" date="2016" name="Sci. Rep.">
        <title>Dictyocaulus viviparus genome, variome and transcriptome elucidate lungworm biology and support future intervention.</title>
        <authorList>
            <person name="McNulty S.N."/>
            <person name="Strube C."/>
            <person name="Rosa B.A."/>
            <person name="Martin J.C."/>
            <person name="Tyagi R."/>
            <person name="Choi Y.J."/>
            <person name="Wang Q."/>
            <person name="Hallsworth Pepin K."/>
            <person name="Zhang X."/>
            <person name="Ozersky P."/>
            <person name="Wilson R.K."/>
            <person name="Sternberg P.W."/>
            <person name="Gasser R.B."/>
            <person name="Mitreva M."/>
        </authorList>
    </citation>
    <scope>NUCLEOTIDE SEQUENCE [LARGE SCALE GENOMIC DNA]</scope>
    <source>
        <strain evidence="3">HannoverDv2000</strain>
    </source>
</reference>
<evidence type="ECO:0000313" key="2">
    <source>
        <dbReference type="EMBL" id="KJH40510.1"/>
    </source>
</evidence>